<dbReference type="RefSeq" id="WP_230841684.1">
    <property type="nucleotide sequence ID" value="NZ_CP063845.1"/>
</dbReference>
<keyword evidence="4" id="KW-1185">Reference proteome</keyword>
<evidence type="ECO:0000313" key="4">
    <source>
        <dbReference type="Proteomes" id="UP001054846"/>
    </source>
</evidence>
<evidence type="ECO:0000256" key="2">
    <source>
        <dbReference type="ARBA" id="ARBA00022884"/>
    </source>
</evidence>
<keyword evidence="2" id="KW-0694">RNA-binding</keyword>
<dbReference type="CDD" id="cd22533">
    <property type="entry name" value="KH-II_YlqC-like"/>
    <property type="match status" value="1"/>
</dbReference>
<dbReference type="Pfam" id="PF13083">
    <property type="entry name" value="KH_KhpA-B"/>
    <property type="match status" value="1"/>
</dbReference>
<dbReference type="InterPro" id="IPR020627">
    <property type="entry name" value="KhpA"/>
</dbReference>
<keyword evidence="1" id="KW-0963">Cytoplasm</keyword>
<dbReference type="Proteomes" id="UP001054846">
    <property type="component" value="Chromosome"/>
</dbReference>
<sequence>MISSEADKPPNYRELALFLIQPLLDTPEKLVISSETTLGGRKIRLRVAFAPTDKGRVFGRGGRTINAVRTVLECAARAAGQDVSLEVYE</sequence>
<dbReference type="EMBL" id="CP063845">
    <property type="protein sequence ID" value="UFP94633.1"/>
    <property type="molecule type" value="Genomic_DNA"/>
</dbReference>
<accession>A0ABY3PLS2</accession>
<protein>
    <submittedName>
        <fullName evidence="3">KH domain-containing protein</fullName>
    </submittedName>
</protein>
<evidence type="ECO:0000256" key="1">
    <source>
        <dbReference type="ARBA" id="ARBA00022490"/>
    </source>
</evidence>
<reference evidence="3 4" key="1">
    <citation type="journal article" date="2021" name="Genome Biol. Evol.">
        <title>Complete Genome Sequencing of a Novel Gloeobacter Species from a Waterfall Cave in Mexico.</title>
        <authorList>
            <person name="Saw J.H."/>
            <person name="Cardona T."/>
            <person name="Montejano G."/>
        </authorList>
    </citation>
    <scope>NUCLEOTIDE SEQUENCE [LARGE SCALE GENOMIC DNA]</scope>
    <source>
        <strain evidence="3">MG652769</strain>
    </source>
</reference>
<organism evidence="3 4">
    <name type="scientific">Gloeobacter morelensis MG652769</name>
    <dbReference type="NCBI Taxonomy" id="2781736"/>
    <lineage>
        <taxon>Bacteria</taxon>
        <taxon>Bacillati</taxon>
        <taxon>Cyanobacteriota</taxon>
        <taxon>Cyanophyceae</taxon>
        <taxon>Gloeobacterales</taxon>
        <taxon>Gloeobacteraceae</taxon>
        <taxon>Gloeobacter</taxon>
        <taxon>Gloeobacter morelensis</taxon>
    </lineage>
</organism>
<evidence type="ECO:0000313" key="3">
    <source>
        <dbReference type="EMBL" id="UFP94633.1"/>
    </source>
</evidence>
<proteinExistence type="predicted"/>
<dbReference type="PANTHER" id="PTHR34654">
    <property type="entry name" value="UPF0109 PROTEIN SCO5592"/>
    <property type="match status" value="1"/>
</dbReference>
<gene>
    <name evidence="3" type="ORF">ISF26_23370</name>
</gene>
<name>A0ABY3PLS2_9CYAN</name>
<dbReference type="PANTHER" id="PTHR34654:SF1">
    <property type="entry name" value="RNA-BINDING PROTEIN KHPA"/>
    <property type="match status" value="1"/>
</dbReference>